<keyword evidence="2" id="KW-1185">Reference proteome</keyword>
<accession>A0ABX8UI30</accession>
<proteinExistence type="predicted"/>
<gene>
    <name evidence="1" type="ORF">KZJ38_19245</name>
</gene>
<name>A0ABX8UI30_9BURK</name>
<dbReference type="RefSeq" id="WP_219797759.1">
    <property type="nucleotide sequence ID" value="NZ_CP080095.1"/>
</dbReference>
<protein>
    <submittedName>
        <fullName evidence="1">Uncharacterized protein</fullName>
    </submittedName>
</protein>
<organism evidence="1 2">
    <name type="scientific">Paraburkholderia edwinii</name>
    <dbReference type="NCBI Taxonomy" id="2861782"/>
    <lineage>
        <taxon>Bacteria</taxon>
        <taxon>Pseudomonadati</taxon>
        <taxon>Pseudomonadota</taxon>
        <taxon>Betaproteobacteria</taxon>
        <taxon>Burkholderiales</taxon>
        <taxon>Burkholderiaceae</taxon>
        <taxon>Paraburkholderia</taxon>
    </lineage>
</organism>
<dbReference type="EMBL" id="CP080095">
    <property type="protein sequence ID" value="QYD68366.1"/>
    <property type="molecule type" value="Genomic_DNA"/>
</dbReference>
<evidence type="ECO:0000313" key="1">
    <source>
        <dbReference type="EMBL" id="QYD68366.1"/>
    </source>
</evidence>
<evidence type="ECO:0000313" key="2">
    <source>
        <dbReference type="Proteomes" id="UP000826462"/>
    </source>
</evidence>
<dbReference type="Proteomes" id="UP000826462">
    <property type="component" value="Chromosome 1"/>
</dbReference>
<sequence>MVDIDCSVERMIFGCPFCACVARGEDAQDIAGVCVEVRFEVRVEVRVEPIARPDAVAATCQSVAEKARAGLFETLEDLPNPV</sequence>
<reference evidence="1 2" key="1">
    <citation type="submission" date="2021-07" db="EMBL/GenBank/DDBJ databases">
        <title>Paraburkholderia edwinii protects Aspergillus sp. from phenazines by acting as a toxin sponge.</title>
        <authorList>
            <person name="Dahlstrom K.M."/>
            <person name="Newman D.K."/>
        </authorList>
    </citation>
    <scope>NUCLEOTIDE SEQUENCE [LARGE SCALE GENOMIC DNA]</scope>
    <source>
        <strain evidence="1 2">Pe01</strain>
    </source>
</reference>